<protein>
    <submittedName>
        <fullName evidence="2">Affde993-6bb3-4f24-97e7-df8c59fe5d0e-CDS</fullName>
    </submittedName>
</protein>
<feature type="chain" id="PRO_5034015643" evidence="1">
    <location>
        <begin position="22"/>
        <end position="197"/>
    </location>
</feature>
<keyword evidence="1" id="KW-0732">Signal</keyword>
<dbReference type="AlphaFoldDB" id="A0A8H2ZUI7"/>
<comment type="caution">
    <text evidence="2">The sequence shown here is derived from an EMBL/GenBank/DDBJ whole genome shotgun (WGS) entry which is preliminary data.</text>
</comment>
<accession>A0A8H2ZUI7</accession>
<reference evidence="2" key="1">
    <citation type="submission" date="2020-10" db="EMBL/GenBank/DDBJ databases">
        <authorList>
            <person name="Kusch S."/>
        </authorList>
    </citation>
    <scope>NUCLEOTIDE SEQUENCE</scope>
    <source>
        <strain evidence="2">SwB9</strain>
    </source>
</reference>
<name>A0A8H2ZUI7_9HELO</name>
<dbReference type="EMBL" id="CAJHIA010000033">
    <property type="protein sequence ID" value="CAD6448992.1"/>
    <property type="molecule type" value="Genomic_DNA"/>
</dbReference>
<gene>
    <name evidence="2" type="ORF">SCLTRI_LOCUS8784</name>
</gene>
<evidence type="ECO:0000256" key="1">
    <source>
        <dbReference type="SAM" id="SignalP"/>
    </source>
</evidence>
<evidence type="ECO:0000313" key="3">
    <source>
        <dbReference type="Proteomes" id="UP000624404"/>
    </source>
</evidence>
<proteinExistence type="predicted"/>
<sequence length="197" mass="21995">MHFRHFTSVVALICALPLSFSFVIDRSEIAPDISETSALQPRDKYTGNFRAHLGKSSYCNHKTQIRGNCVVGYLLDINPSTRDKNKTPIEIGTFVPPCDGNTLTLNHPDDKTKYHALDESFDLSTKGTKSSYPKVENLNLRVEAYGELKGPAHAPVIKIGDEELVVTNITDLPDDLEKPKRRGSKIMWAATYPCNNF</sequence>
<dbReference type="Proteomes" id="UP000624404">
    <property type="component" value="Unassembled WGS sequence"/>
</dbReference>
<feature type="signal peptide" evidence="1">
    <location>
        <begin position="1"/>
        <end position="21"/>
    </location>
</feature>
<evidence type="ECO:0000313" key="2">
    <source>
        <dbReference type="EMBL" id="CAD6448992.1"/>
    </source>
</evidence>
<dbReference type="OrthoDB" id="3545612at2759"/>
<keyword evidence="3" id="KW-1185">Reference proteome</keyword>
<organism evidence="2 3">
    <name type="scientific">Sclerotinia trifoliorum</name>
    <dbReference type="NCBI Taxonomy" id="28548"/>
    <lineage>
        <taxon>Eukaryota</taxon>
        <taxon>Fungi</taxon>
        <taxon>Dikarya</taxon>
        <taxon>Ascomycota</taxon>
        <taxon>Pezizomycotina</taxon>
        <taxon>Leotiomycetes</taxon>
        <taxon>Helotiales</taxon>
        <taxon>Sclerotiniaceae</taxon>
        <taxon>Sclerotinia</taxon>
    </lineage>
</organism>